<feature type="transmembrane region" description="Helical" evidence="1">
    <location>
        <begin position="36"/>
        <end position="57"/>
    </location>
</feature>
<dbReference type="EMBL" id="JAAFZH010000019">
    <property type="protein sequence ID" value="NDU98709.1"/>
    <property type="molecule type" value="Genomic_DNA"/>
</dbReference>
<proteinExistence type="predicted"/>
<keyword evidence="1" id="KW-0812">Transmembrane</keyword>
<keyword evidence="1" id="KW-0472">Membrane</keyword>
<evidence type="ECO:0000313" key="3">
    <source>
        <dbReference type="Proteomes" id="UP000474175"/>
    </source>
</evidence>
<dbReference type="RefSeq" id="WP_163954838.1">
    <property type="nucleotide sequence ID" value="NZ_JAAFZH010000019.1"/>
</dbReference>
<evidence type="ECO:0000313" key="2">
    <source>
        <dbReference type="EMBL" id="NDU98709.1"/>
    </source>
</evidence>
<organism evidence="2 3">
    <name type="scientific">Spirosoma terrae</name>
    <dbReference type="NCBI Taxonomy" id="1968276"/>
    <lineage>
        <taxon>Bacteria</taxon>
        <taxon>Pseudomonadati</taxon>
        <taxon>Bacteroidota</taxon>
        <taxon>Cytophagia</taxon>
        <taxon>Cytophagales</taxon>
        <taxon>Cytophagaceae</taxon>
        <taxon>Spirosoma</taxon>
    </lineage>
</organism>
<dbReference type="Proteomes" id="UP000474175">
    <property type="component" value="Unassembled WGS sequence"/>
</dbReference>
<sequence length="86" mass="9863">MDFTKIFDIITPLMILSLMGVIMIGYGFVNPQQENNVLQFMFGIPIALGAAGFHFLIRRIVNYNVLYMWIIEAIIVGCLIYAFPRM</sequence>
<dbReference type="AlphaFoldDB" id="A0A6L9LP59"/>
<gene>
    <name evidence="2" type="ORF">GK108_27745</name>
</gene>
<comment type="caution">
    <text evidence="2">The sequence shown here is derived from an EMBL/GenBank/DDBJ whole genome shotgun (WGS) entry which is preliminary data.</text>
</comment>
<feature type="transmembrane region" description="Helical" evidence="1">
    <location>
        <begin position="6"/>
        <end position="29"/>
    </location>
</feature>
<keyword evidence="1" id="KW-1133">Transmembrane helix</keyword>
<reference evidence="2 3" key="1">
    <citation type="submission" date="2020-02" db="EMBL/GenBank/DDBJ databases">
        <title>Draft genome sequence of two Spirosoma agri KCTC 52727 and Spirosoma terrae KCTC 52035.</title>
        <authorList>
            <person name="Rojas J."/>
            <person name="Ambika Manirajan B."/>
            <person name="Suarez C."/>
            <person name="Ratering S."/>
            <person name="Schnell S."/>
        </authorList>
    </citation>
    <scope>NUCLEOTIDE SEQUENCE [LARGE SCALE GENOMIC DNA]</scope>
    <source>
        <strain evidence="2 3">KCTC 52035</strain>
    </source>
</reference>
<evidence type="ECO:0000256" key="1">
    <source>
        <dbReference type="SAM" id="Phobius"/>
    </source>
</evidence>
<feature type="transmembrane region" description="Helical" evidence="1">
    <location>
        <begin position="63"/>
        <end position="83"/>
    </location>
</feature>
<accession>A0A6L9LP59</accession>
<protein>
    <submittedName>
        <fullName evidence="2">Uncharacterized protein</fullName>
    </submittedName>
</protein>
<name>A0A6L9LP59_9BACT</name>
<keyword evidence="3" id="KW-1185">Reference proteome</keyword>